<dbReference type="GeneID" id="20645239"/>
<dbReference type="EMBL" id="JH159152">
    <property type="protein sequence ID" value="EGZ24176.1"/>
    <property type="molecule type" value="Genomic_DNA"/>
</dbReference>
<dbReference type="RefSeq" id="XP_009519464.1">
    <property type="nucleotide sequence ID" value="XM_009521169.1"/>
</dbReference>
<organism evidence="1 2">
    <name type="scientific">Phytophthora sojae (strain P6497)</name>
    <name type="common">Soybean stem and root rot agent</name>
    <name type="synonym">Phytophthora megasperma f. sp. glycines</name>
    <dbReference type="NCBI Taxonomy" id="1094619"/>
    <lineage>
        <taxon>Eukaryota</taxon>
        <taxon>Sar</taxon>
        <taxon>Stramenopiles</taxon>
        <taxon>Oomycota</taxon>
        <taxon>Peronosporomycetes</taxon>
        <taxon>Peronosporales</taxon>
        <taxon>Peronosporaceae</taxon>
        <taxon>Phytophthora</taxon>
    </lineage>
</organism>
<accession>G4YSQ4</accession>
<protein>
    <submittedName>
        <fullName evidence="1">Uncharacterized protein</fullName>
    </submittedName>
</protein>
<proteinExistence type="predicted"/>
<dbReference type="InParanoid" id="G4YSQ4"/>
<sequence length="298" mass="33577">MDYDQRHRFSHVGNGAEEAPLPTCENLYFRLVRGASSPATEGNVESLRLGNVFVNSGAQTPIDRKPTFDDYGESYEDPLIVRVPEVWYQLEDASTRAAFAGTLPRPAPLPEGDTVEDLLNVVYDANRDVLAGFVPSQLVAETPLIVMVPQREVYGAPPAREFRNIVEIGDESDLEELRRYHEQGRLIRDNCKDFCLDNEKAVFICECAYLEQDVDIGEVRGILTGVETEWVEDWNVIIVFCSHLNICRTDWAPKNVGCVKLTRGERPGTVIVTWVFQPKLEEREKLVVVTETGMITEA</sequence>
<evidence type="ECO:0000313" key="1">
    <source>
        <dbReference type="EMBL" id="EGZ24176.1"/>
    </source>
</evidence>
<dbReference type="Proteomes" id="UP000002640">
    <property type="component" value="Unassembled WGS sequence"/>
</dbReference>
<gene>
    <name evidence="1" type="ORF">PHYSODRAFT_325315</name>
</gene>
<evidence type="ECO:0000313" key="2">
    <source>
        <dbReference type="Proteomes" id="UP000002640"/>
    </source>
</evidence>
<dbReference type="KEGG" id="psoj:PHYSODRAFT_325315"/>
<reference evidence="1 2" key="1">
    <citation type="journal article" date="2006" name="Science">
        <title>Phytophthora genome sequences uncover evolutionary origins and mechanisms of pathogenesis.</title>
        <authorList>
            <person name="Tyler B.M."/>
            <person name="Tripathy S."/>
            <person name="Zhang X."/>
            <person name="Dehal P."/>
            <person name="Jiang R.H."/>
            <person name="Aerts A."/>
            <person name="Arredondo F.D."/>
            <person name="Baxter L."/>
            <person name="Bensasson D."/>
            <person name="Beynon J.L."/>
            <person name="Chapman J."/>
            <person name="Damasceno C.M."/>
            <person name="Dorrance A.E."/>
            <person name="Dou D."/>
            <person name="Dickerman A.W."/>
            <person name="Dubchak I.L."/>
            <person name="Garbelotto M."/>
            <person name="Gijzen M."/>
            <person name="Gordon S.G."/>
            <person name="Govers F."/>
            <person name="Grunwald N.J."/>
            <person name="Huang W."/>
            <person name="Ivors K.L."/>
            <person name="Jones R.W."/>
            <person name="Kamoun S."/>
            <person name="Krampis K."/>
            <person name="Lamour K.H."/>
            <person name="Lee M.K."/>
            <person name="McDonald W.H."/>
            <person name="Medina M."/>
            <person name="Meijer H.J."/>
            <person name="Nordberg E.K."/>
            <person name="Maclean D.J."/>
            <person name="Ospina-Giraldo M.D."/>
            <person name="Morris P.F."/>
            <person name="Phuntumart V."/>
            <person name="Putnam N.H."/>
            <person name="Rash S."/>
            <person name="Rose J.K."/>
            <person name="Sakihama Y."/>
            <person name="Salamov A.A."/>
            <person name="Savidor A."/>
            <person name="Scheuring C.F."/>
            <person name="Smith B.M."/>
            <person name="Sobral B.W."/>
            <person name="Terry A."/>
            <person name="Torto-Alalibo T.A."/>
            <person name="Win J."/>
            <person name="Xu Z."/>
            <person name="Zhang H."/>
            <person name="Grigoriev I.V."/>
            <person name="Rokhsar D.S."/>
            <person name="Boore J.L."/>
        </authorList>
    </citation>
    <scope>NUCLEOTIDE SEQUENCE [LARGE SCALE GENOMIC DNA]</scope>
    <source>
        <strain evidence="1 2">P6497</strain>
    </source>
</reference>
<dbReference type="AlphaFoldDB" id="G4YSQ4"/>
<keyword evidence="2" id="KW-1185">Reference proteome</keyword>
<name>G4YSQ4_PHYSP</name>